<evidence type="ECO:0000313" key="3">
    <source>
        <dbReference type="Proteomes" id="UP000717585"/>
    </source>
</evidence>
<dbReference type="Gene3D" id="1.10.225.10">
    <property type="entry name" value="Saposin-like"/>
    <property type="match status" value="1"/>
</dbReference>
<keyword evidence="3" id="KW-1185">Reference proteome</keyword>
<reference evidence="2" key="1">
    <citation type="submission" date="2021-05" db="EMBL/GenBank/DDBJ databases">
        <title>A free-living protist that lacks canonical eukaryotic 1 DNA replication and segregation systems.</title>
        <authorList>
            <person name="Salas-Leiva D.E."/>
            <person name="Tromer E.C."/>
            <person name="Curtis B.A."/>
            <person name="Jerlstrom-Hultqvist J."/>
            <person name="Kolisko M."/>
            <person name="Yi Z."/>
            <person name="Salas-Leiva J.S."/>
            <person name="Gallot-Lavallee L."/>
            <person name="Kops G.J.P.L."/>
            <person name="Archibald J.M."/>
            <person name="Simpson A.G.B."/>
            <person name="Roger A.J."/>
        </authorList>
    </citation>
    <scope>NUCLEOTIDE SEQUENCE</scope>
    <source>
        <strain evidence="2">BICM</strain>
    </source>
</reference>
<dbReference type="EMBL" id="JAHDYR010000038">
    <property type="protein sequence ID" value="KAG9392519.1"/>
    <property type="molecule type" value="Genomic_DNA"/>
</dbReference>
<comment type="caution">
    <text evidence="2">The sequence shown here is derived from an EMBL/GenBank/DDBJ whole genome shotgun (WGS) entry which is preliminary data.</text>
</comment>
<sequence length="223" mass="24857">MLNKSILLLFLATLVLAGRPELHRMRDASFTAENDRPRVLLSHEPHFHHLERRLEGCKAIVAEITDLISDIPALVENITLLADALPSVCSNLAEPCARNCPFFIERHLDQLVSSIVNGGNMTAVCDAPRRLPRHAMTRGDEQCPARKHCEELVAILTDYMNEHPKSSEDEIATFMSSLCPKDATGCARFLSKHADAIAKFAYSNPDGIAQICTHAHARRAWRQ</sequence>
<accession>A0A8J6B408</accession>
<keyword evidence="1" id="KW-0732">Signal</keyword>
<dbReference type="AlphaFoldDB" id="A0A8J6B408"/>
<evidence type="ECO:0000313" key="2">
    <source>
        <dbReference type="EMBL" id="KAG9392519.1"/>
    </source>
</evidence>
<organism evidence="2 3">
    <name type="scientific">Carpediemonas membranifera</name>
    <dbReference type="NCBI Taxonomy" id="201153"/>
    <lineage>
        <taxon>Eukaryota</taxon>
        <taxon>Metamonada</taxon>
        <taxon>Carpediemonas-like organisms</taxon>
        <taxon>Carpediemonas</taxon>
    </lineage>
</organism>
<dbReference type="Proteomes" id="UP000717585">
    <property type="component" value="Unassembled WGS sequence"/>
</dbReference>
<protein>
    <submittedName>
        <fullName evidence="2">Uncharacterized protein</fullName>
    </submittedName>
</protein>
<name>A0A8J6B408_9EUKA</name>
<evidence type="ECO:0000256" key="1">
    <source>
        <dbReference type="SAM" id="SignalP"/>
    </source>
</evidence>
<feature type="chain" id="PRO_5035261516" evidence="1">
    <location>
        <begin position="18"/>
        <end position="223"/>
    </location>
</feature>
<proteinExistence type="predicted"/>
<gene>
    <name evidence="2" type="ORF">J8273_5524</name>
</gene>
<feature type="signal peptide" evidence="1">
    <location>
        <begin position="1"/>
        <end position="17"/>
    </location>
</feature>